<dbReference type="InterPro" id="IPR018484">
    <property type="entry name" value="FGGY_N"/>
</dbReference>
<dbReference type="Pfam" id="PF03611">
    <property type="entry name" value="EIIC-GAT"/>
    <property type="match status" value="1"/>
</dbReference>
<dbReference type="GO" id="GO:0005886">
    <property type="term" value="C:plasma membrane"/>
    <property type="evidence" value="ECO:0007669"/>
    <property type="project" value="UniProtKB-SubCell"/>
</dbReference>
<dbReference type="GO" id="GO:0009401">
    <property type="term" value="P:phosphoenolpyruvate-dependent sugar phosphotransferase system"/>
    <property type="evidence" value="ECO:0007669"/>
    <property type="project" value="UniProtKB-KW"/>
</dbReference>
<feature type="transmembrane region" description="Helical" evidence="9">
    <location>
        <begin position="327"/>
        <end position="347"/>
    </location>
</feature>
<evidence type="ECO:0000256" key="4">
    <source>
        <dbReference type="ARBA" id="ARBA00022597"/>
    </source>
</evidence>
<dbReference type="PROSITE" id="PS51104">
    <property type="entry name" value="PTS_EIIC_TYPE_2"/>
    <property type="match status" value="1"/>
</dbReference>
<dbReference type="EMBL" id="JGZU01000006">
    <property type="protein sequence ID" value="KFJ06945.1"/>
    <property type="molecule type" value="Genomic_DNA"/>
</dbReference>
<dbReference type="InterPro" id="IPR013853">
    <property type="entry name" value="EIIC-GAT"/>
</dbReference>
<protein>
    <submittedName>
        <fullName evidence="11">PTS galactitol-specific enzyme IIC</fullName>
    </submittedName>
</protein>
<sequence>MDVINTIVGLGASVMMPIIFFVVGIIFRMGIGKAFKAGMTVGVGFVGVNMVISLLLDNLGPASKAMVERLGLNLTVVDVGWPTASTIGWGTPIMVAAVIGFLIINAVMIVLKFTKTIDVDIFNYWIFLQTGAVMYAVTGNFWVSVIFTWVLFAIVLKVADWTAPYIQKEYNLEGISFPHMAGLAWSPLAIAVNWIIDRIPGLNKININAETIRKRFGAFGEPVVLGFILGLLIGVLAGYSPDKAVTLAINIAAAMVLLPKMIDVLIEGLISVRDAAEKQLKVWFPNRQFFIGMDTALLIGDSSVLATALLLIPITILLALILPGNKMLPFADLASTVFLLALVTPFVRRNMFKMLIVGTLSVIVILYVGSDIAPFVTQAAVQSNIDLPSDFTGIANMTGAVSSWIGWLTVKIGQLINMIFGDLMTKHFLTIDNGGTNTKVVINDERGNQLAVSSFPTGAIERKPGFREIDLNQMWNDIGYAIRASLEKAHLTGSDIDGIAPVGHGKGL</sequence>
<dbReference type="eggNOG" id="COG1070">
    <property type="taxonomic scope" value="Bacteria"/>
</dbReference>
<feature type="transmembrane region" description="Helical" evidence="9">
    <location>
        <begin position="34"/>
        <end position="56"/>
    </location>
</feature>
<keyword evidence="3" id="KW-1003">Cell membrane</keyword>
<evidence type="ECO:0000256" key="5">
    <source>
        <dbReference type="ARBA" id="ARBA00022683"/>
    </source>
</evidence>
<evidence type="ECO:0000256" key="3">
    <source>
        <dbReference type="ARBA" id="ARBA00022475"/>
    </source>
</evidence>
<reference evidence="11 12" key="1">
    <citation type="submission" date="2014-03" db="EMBL/GenBank/DDBJ databases">
        <title>Genomics of Bifidobacteria.</title>
        <authorList>
            <person name="Ventura M."/>
            <person name="Milani C."/>
            <person name="Lugli G.A."/>
        </authorList>
    </citation>
    <scope>NUCLEOTIDE SEQUENCE [LARGE SCALE GENOMIC DNA]</scope>
    <source>
        <strain evidence="11 12">JCM 13495</strain>
    </source>
</reference>
<feature type="transmembrane region" description="Helical" evidence="9">
    <location>
        <begin position="354"/>
        <end position="376"/>
    </location>
</feature>
<evidence type="ECO:0000256" key="1">
    <source>
        <dbReference type="ARBA" id="ARBA00004651"/>
    </source>
</evidence>
<keyword evidence="2" id="KW-0813">Transport</keyword>
<evidence type="ECO:0000256" key="7">
    <source>
        <dbReference type="ARBA" id="ARBA00022989"/>
    </source>
</evidence>
<evidence type="ECO:0000259" key="10">
    <source>
        <dbReference type="PROSITE" id="PS51104"/>
    </source>
</evidence>
<dbReference type="Proteomes" id="UP000029080">
    <property type="component" value="Unassembled WGS sequence"/>
</dbReference>
<name>A0A087EGP4_9BIFI</name>
<dbReference type="GO" id="GO:0015577">
    <property type="term" value="F:galactitol transmembrane transporter activity"/>
    <property type="evidence" value="ECO:0007669"/>
    <property type="project" value="InterPro"/>
</dbReference>
<dbReference type="InterPro" id="IPR013014">
    <property type="entry name" value="PTS_EIIC_2"/>
</dbReference>
<dbReference type="GO" id="GO:0005975">
    <property type="term" value="P:carbohydrate metabolic process"/>
    <property type="evidence" value="ECO:0007669"/>
    <property type="project" value="InterPro"/>
</dbReference>
<feature type="transmembrane region" description="Helical" evidence="9">
    <location>
        <begin position="176"/>
        <end position="196"/>
    </location>
</feature>
<feature type="transmembrane region" description="Helical" evidence="9">
    <location>
        <begin position="89"/>
        <end position="111"/>
    </location>
</feature>
<feature type="transmembrane region" description="Helical" evidence="9">
    <location>
        <begin position="245"/>
        <end position="270"/>
    </location>
</feature>
<dbReference type="InterPro" id="IPR043129">
    <property type="entry name" value="ATPase_NBD"/>
</dbReference>
<dbReference type="GO" id="GO:0016301">
    <property type="term" value="F:kinase activity"/>
    <property type="evidence" value="ECO:0007669"/>
    <property type="project" value="InterPro"/>
</dbReference>
<organism evidence="11 12">
    <name type="scientific">Bifidobacterium tsurumiense</name>
    <dbReference type="NCBI Taxonomy" id="356829"/>
    <lineage>
        <taxon>Bacteria</taxon>
        <taxon>Bacillati</taxon>
        <taxon>Actinomycetota</taxon>
        <taxon>Actinomycetes</taxon>
        <taxon>Bifidobacteriales</taxon>
        <taxon>Bifidobacteriaceae</taxon>
        <taxon>Bifidobacterium</taxon>
    </lineage>
</organism>
<dbReference type="PANTHER" id="PTHR37324:SF2">
    <property type="entry name" value="PTS SYSTEM GALACTITOL-SPECIFIC EIIC COMPONENT"/>
    <property type="match status" value="1"/>
</dbReference>
<evidence type="ECO:0000313" key="12">
    <source>
        <dbReference type="Proteomes" id="UP000029080"/>
    </source>
</evidence>
<feature type="transmembrane region" description="Helical" evidence="9">
    <location>
        <begin position="6"/>
        <end position="27"/>
    </location>
</feature>
<dbReference type="PANTHER" id="PTHR37324">
    <property type="entry name" value="PTS SYSTEM GALACTITOL-SPECIFIC EIIC COMPONENT"/>
    <property type="match status" value="1"/>
</dbReference>
<dbReference type="AlphaFoldDB" id="A0A087EGP4"/>
<comment type="caution">
    <text evidence="11">The sequence shown here is derived from an EMBL/GenBank/DDBJ whole genome shotgun (WGS) entry which is preliminary data.</text>
</comment>
<dbReference type="SUPFAM" id="SSF53067">
    <property type="entry name" value="Actin-like ATPase domain"/>
    <property type="match status" value="1"/>
</dbReference>
<dbReference type="InterPro" id="IPR004703">
    <property type="entry name" value="PTS_sugar-sp_permease"/>
</dbReference>
<keyword evidence="7 9" id="KW-1133">Transmembrane helix</keyword>
<evidence type="ECO:0000313" key="11">
    <source>
        <dbReference type="EMBL" id="KFJ06945.1"/>
    </source>
</evidence>
<keyword evidence="5" id="KW-0598">Phosphotransferase system</keyword>
<evidence type="ECO:0000256" key="9">
    <source>
        <dbReference type="SAM" id="Phobius"/>
    </source>
</evidence>
<accession>A0A087EGP4</accession>
<keyword evidence="12" id="KW-1185">Reference proteome</keyword>
<proteinExistence type="predicted"/>
<keyword evidence="6 9" id="KW-0812">Transmembrane</keyword>
<dbReference type="eggNOG" id="COG3775">
    <property type="taxonomic scope" value="Bacteria"/>
</dbReference>
<comment type="subcellular location">
    <subcellularLocation>
        <location evidence="1">Cell membrane</location>
        <topology evidence="1">Multi-pass membrane protein</topology>
    </subcellularLocation>
</comment>
<feature type="transmembrane region" description="Helical" evidence="9">
    <location>
        <begin position="132"/>
        <end position="156"/>
    </location>
</feature>
<evidence type="ECO:0000256" key="8">
    <source>
        <dbReference type="ARBA" id="ARBA00023136"/>
    </source>
</evidence>
<evidence type="ECO:0000256" key="6">
    <source>
        <dbReference type="ARBA" id="ARBA00022692"/>
    </source>
</evidence>
<feature type="domain" description="PTS EIIC type-2" evidence="10">
    <location>
        <begin position="4"/>
        <end position="469"/>
    </location>
</feature>
<dbReference type="STRING" id="356829.BITS_1507"/>
<dbReference type="Gene3D" id="3.30.420.40">
    <property type="match status" value="1"/>
</dbReference>
<keyword evidence="8 9" id="KW-0472">Membrane</keyword>
<feature type="transmembrane region" description="Helical" evidence="9">
    <location>
        <begin position="216"/>
        <end position="239"/>
    </location>
</feature>
<dbReference type="PIRSF" id="PIRSF006304">
    <property type="entry name" value="GatC"/>
    <property type="match status" value="1"/>
</dbReference>
<feature type="transmembrane region" description="Helical" evidence="9">
    <location>
        <begin position="291"/>
        <end position="321"/>
    </location>
</feature>
<evidence type="ECO:0000256" key="2">
    <source>
        <dbReference type="ARBA" id="ARBA00022448"/>
    </source>
</evidence>
<gene>
    <name evidence="11" type="ORF">BITS_1507</name>
</gene>
<dbReference type="Pfam" id="PF00370">
    <property type="entry name" value="FGGY_N"/>
    <property type="match status" value="1"/>
</dbReference>
<keyword evidence="4" id="KW-0762">Sugar transport</keyword>